<reference evidence="6 7" key="1">
    <citation type="submission" date="2018-11" db="EMBL/GenBank/DDBJ databases">
        <title>Draft genome analysis of Rheinheimera mesophila isolated from an industrial waste site.</title>
        <authorList>
            <person name="Yu Q."/>
            <person name="Qi Y."/>
            <person name="Zhang H."/>
            <person name="Lu Y."/>
            <person name="Pu J."/>
        </authorList>
    </citation>
    <scope>NUCLEOTIDE SEQUENCE [LARGE SCALE GENOMIC DNA]</scope>
    <source>
        <strain evidence="6 7">IITR13</strain>
    </source>
</reference>
<evidence type="ECO:0000256" key="3">
    <source>
        <dbReference type="ARBA" id="ARBA00022840"/>
    </source>
</evidence>
<dbReference type="SUPFAM" id="SSF100950">
    <property type="entry name" value="NagB/RpiA/CoA transferase-like"/>
    <property type="match status" value="1"/>
</dbReference>
<dbReference type="InterPro" id="IPR037171">
    <property type="entry name" value="NagB/RpiA_transferase-like"/>
</dbReference>
<organism evidence="6 7">
    <name type="scientific">Rheinheimera mesophila</name>
    <dbReference type="NCBI Taxonomy" id="1547515"/>
    <lineage>
        <taxon>Bacteria</taxon>
        <taxon>Pseudomonadati</taxon>
        <taxon>Pseudomonadota</taxon>
        <taxon>Gammaproteobacteria</taxon>
        <taxon>Chromatiales</taxon>
        <taxon>Chromatiaceae</taxon>
        <taxon>Rheinheimera</taxon>
    </lineage>
</organism>
<dbReference type="NCBIfam" id="TIGR02727">
    <property type="entry name" value="MTHFS_bact"/>
    <property type="match status" value="1"/>
</dbReference>
<accession>A0A3P3QS62</accession>
<feature type="binding site" evidence="4">
    <location>
        <position position="50"/>
    </location>
    <ligand>
        <name>substrate</name>
    </ligand>
</feature>
<keyword evidence="5" id="KW-0479">Metal-binding</keyword>
<dbReference type="Pfam" id="PF01812">
    <property type="entry name" value="5-FTHF_cyc-lig"/>
    <property type="match status" value="1"/>
</dbReference>
<dbReference type="EC" id="6.3.3.2" evidence="5"/>
<dbReference type="InterPro" id="IPR024185">
    <property type="entry name" value="FTHF_cligase-like_sf"/>
</dbReference>
<dbReference type="GO" id="GO:0030272">
    <property type="term" value="F:5-formyltetrahydrofolate cyclo-ligase activity"/>
    <property type="evidence" value="ECO:0007669"/>
    <property type="project" value="UniProtKB-EC"/>
</dbReference>
<evidence type="ECO:0000256" key="2">
    <source>
        <dbReference type="ARBA" id="ARBA00022741"/>
    </source>
</evidence>
<gene>
    <name evidence="6" type="ORF">EIK76_04250</name>
</gene>
<dbReference type="PANTHER" id="PTHR23407">
    <property type="entry name" value="ATPASE INHIBITOR/5-FORMYLTETRAHYDROFOLATE CYCLO-LIGASE"/>
    <property type="match status" value="1"/>
</dbReference>
<evidence type="ECO:0000256" key="5">
    <source>
        <dbReference type="RuleBase" id="RU361279"/>
    </source>
</evidence>
<feature type="binding site" evidence="4">
    <location>
        <position position="55"/>
    </location>
    <ligand>
        <name>substrate</name>
    </ligand>
</feature>
<comment type="similarity">
    <text evidence="1 5">Belongs to the 5-formyltetrahydrofolate cyclo-ligase family.</text>
</comment>
<evidence type="ECO:0000256" key="1">
    <source>
        <dbReference type="ARBA" id="ARBA00010638"/>
    </source>
</evidence>
<dbReference type="GO" id="GO:0009396">
    <property type="term" value="P:folic acid-containing compound biosynthetic process"/>
    <property type="evidence" value="ECO:0007669"/>
    <property type="project" value="TreeGrafter"/>
</dbReference>
<keyword evidence="3 4" id="KW-0067">ATP-binding</keyword>
<comment type="caution">
    <text evidence="6">The sequence shown here is derived from an EMBL/GenBank/DDBJ whole genome shotgun (WGS) entry which is preliminary data.</text>
</comment>
<sequence length="196" mass="21952">MTSRQQLRSHIRHLRRSLSAEQQHQASLDLVKQLLPRPEVQQAQHIALYLTNDGELDTSPLIQALWQQGKSLYLPLLHPVVQGYLVFQLYTAATTLKPNQFGIGEPELNCSLLCPVSQLDLIFTPLVAFDAQGQRLGMGGGFYDRTLSQLEHSSEKPALIGLAHDCQQVESVPVEAWDIPLPAICTPSRFRTFSEQ</sequence>
<proteinExistence type="inferred from homology"/>
<evidence type="ECO:0000256" key="4">
    <source>
        <dbReference type="PIRSR" id="PIRSR006806-1"/>
    </source>
</evidence>
<dbReference type="PIRSF" id="PIRSF006806">
    <property type="entry name" value="FTHF_cligase"/>
    <property type="match status" value="1"/>
</dbReference>
<dbReference type="OrthoDB" id="9801938at2"/>
<comment type="cofactor">
    <cofactor evidence="5">
        <name>Mg(2+)</name>
        <dbReference type="ChEBI" id="CHEBI:18420"/>
    </cofactor>
</comment>
<dbReference type="GO" id="GO:0035999">
    <property type="term" value="P:tetrahydrofolate interconversion"/>
    <property type="evidence" value="ECO:0007669"/>
    <property type="project" value="TreeGrafter"/>
</dbReference>
<comment type="catalytic activity">
    <reaction evidence="5">
        <text>(6S)-5-formyl-5,6,7,8-tetrahydrofolate + ATP = (6R)-5,10-methenyltetrahydrofolate + ADP + phosphate</text>
        <dbReference type="Rhea" id="RHEA:10488"/>
        <dbReference type="ChEBI" id="CHEBI:30616"/>
        <dbReference type="ChEBI" id="CHEBI:43474"/>
        <dbReference type="ChEBI" id="CHEBI:57455"/>
        <dbReference type="ChEBI" id="CHEBI:57457"/>
        <dbReference type="ChEBI" id="CHEBI:456216"/>
        <dbReference type="EC" id="6.3.3.2"/>
    </reaction>
</comment>
<evidence type="ECO:0000313" key="7">
    <source>
        <dbReference type="Proteomes" id="UP000276260"/>
    </source>
</evidence>
<dbReference type="Proteomes" id="UP000276260">
    <property type="component" value="Unassembled WGS sequence"/>
</dbReference>
<keyword evidence="2 4" id="KW-0547">Nucleotide-binding</keyword>
<dbReference type="GO" id="GO:0046872">
    <property type="term" value="F:metal ion binding"/>
    <property type="evidence" value="ECO:0007669"/>
    <property type="project" value="UniProtKB-KW"/>
</dbReference>
<dbReference type="EMBL" id="RRCF01000001">
    <property type="protein sequence ID" value="RRJ23300.1"/>
    <property type="molecule type" value="Genomic_DNA"/>
</dbReference>
<name>A0A3P3QS62_9GAMM</name>
<keyword evidence="6" id="KW-0436">Ligase</keyword>
<dbReference type="Gene3D" id="3.40.50.10420">
    <property type="entry name" value="NagB/RpiA/CoA transferase-like"/>
    <property type="match status" value="1"/>
</dbReference>
<evidence type="ECO:0000313" key="6">
    <source>
        <dbReference type="EMBL" id="RRJ23300.1"/>
    </source>
</evidence>
<dbReference type="RefSeq" id="WP_046519580.1">
    <property type="nucleotide sequence ID" value="NZ_LAVS01000013.1"/>
</dbReference>
<dbReference type="PANTHER" id="PTHR23407:SF1">
    <property type="entry name" value="5-FORMYLTETRAHYDROFOLATE CYCLO-LIGASE"/>
    <property type="match status" value="1"/>
</dbReference>
<protein>
    <recommendedName>
        <fullName evidence="5">5-formyltetrahydrofolate cyclo-ligase</fullName>
        <ecNumber evidence="5">6.3.3.2</ecNumber>
    </recommendedName>
</protein>
<keyword evidence="7" id="KW-1185">Reference proteome</keyword>
<dbReference type="AlphaFoldDB" id="A0A3P3QS62"/>
<keyword evidence="5" id="KW-0460">Magnesium</keyword>
<feature type="binding site" evidence="4">
    <location>
        <begin position="135"/>
        <end position="143"/>
    </location>
    <ligand>
        <name>ATP</name>
        <dbReference type="ChEBI" id="CHEBI:30616"/>
    </ligand>
</feature>
<dbReference type="GO" id="GO:0005524">
    <property type="term" value="F:ATP binding"/>
    <property type="evidence" value="ECO:0007669"/>
    <property type="project" value="UniProtKB-KW"/>
</dbReference>
<dbReference type="InterPro" id="IPR002698">
    <property type="entry name" value="FTHF_cligase"/>
</dbReference>
<feature type="binding site" evidence="4">
    <location>
        <begin position="4"/>
        <end position="8"/>
    </location>
    <ligand>
        <name>ATP</name>
        <dbReference type="ChEBI" id="CHEBI:30616"/>
    </ligand>
</feature>